<evidence type="ECO:0000313" key="9">
    <source>
        <dbReference type="Proteomes" id="UP000518288"/>
    </source>
</evidence>
<comment type="caution">
    <text evidence="8">The sequence shown here is derived from an EMBL/GenBank/DDBJ whole genome shotgun (WGS) entry which is preliminary data.</text>
</comment>
<evidence type="ECO:0000256" key="1">
    <source>
        <dbReference type="ARBA" id="ARBA00007613"/>
    </source>
</evidence>
<keyword evidence="3" id="KW-1134">Transmembrane beta strand</keyword>
<name>A0A7Y9QZU5_9BURK</name>
<dbReference type="InterPro" id="IPR051906">
    <property type="entry name" value="TolC-like"/>
</dbReference>
<dbReference type="GO" id="GO:1990281">
    <property type="term" value="C:efflux pump complex"/>
    <property type="evidence" value="ECO:0007669"/>
    <property type="project" value="TreeGrafter"/>
</dbReference>
<dbReference type="GO" id="GO:0031640">
    <property type="term" value="P:killing of cells of another organism"/>
    <property type="evidence" value="ECO:0007669"/>
    <property type="project" value="UniProtKB-KW"/>
</dbReference>
<keyword evidence="6 7" id="KW-0998">Cell outer membrane</keyword>
<keyword evidence="5 7" id="KW-0472">Membrane</keyword>
<dbReference type="GO" id="GO:0009279">
    <property type="term" value="C:cell outer membrane"/>
    <property type="evidence" value="ECO:0007669"/>
    <property type="project" value="UniProtKB-SubCell"/>
</dbReference>
<dbReference type="Proteomes" id="UP000518288">
    <property type="component" value="Unassembled WGS sequence"/>
</dbReference>
<dbReference type="AlphaFoldDB" id="A0A7Y9QZU5"/>
<dbReference type="PANTHER" id="PTHR30026:SF20">
    <property type="entry name" value="OUTER MEMBRANE PROTEIN TOLC"/>
    <property type="match status" value="1"/>
</dbReference>
<organism evidence="8 9">
    <name type="scientific">Sphaerotilus montanus</name>
    <dbReference type="NCBI Taxonomy" id="522889"/>
    <lineage>
        <taxon>Bacteria</taxon>
        <taxon>Pseudomonadati</taxon>
        <taxon>Pseudomonadota</taxon>
        <taxon>Betaproteobacteria</taxon>
        <taxon>Burkholderiales</taxon>
        <taxon>Sphaerotilaceae</taxon>
        <taxon>Sphaerotilus</taxon>
    </lineage>
</organism>
<dbReference type="InterPro" id="IPR028351">
    <property type="entry name" value="CyaE"/>
</dbReference>
<evidence type="ECO:0000313" key="8">
    <source>
        <dbReference type="EMBL" id="NYG32327.1"/>
    </source>
</evidence>
<dbReference type="RefSeq" id="WP_179633230.1">
    <property type="nucleotide sequence ID" value="NZ_JACCFH010000001.1"/>
</dbReference>
<dbReference type="Pfam" id="PF02321">
    <property type="entry name" value="OEP"/>
    <property type="match status" value="2"/>
</dbReference>
<comment type="function">
    <text evidence="7">CyaE is necessary for transport of calmodulin-sensitive adenylate cyclase-hemolysin (cyclolysin).</text>
</comment>
<reference evidence="8 9" key="1">
    <citation type="submission" date="2020-07" db="EMBL/GenBank/DDBJ databases">
        <title>Genomic Encyclopedia of Archaeal and Bacterial Type Strains, Phase II (KMG-II): from individual species to whole genera.</title>
        <authorList>
            <person name="Goeker M."/>
        </authorList>
    </citation>
    <scope>NUCLEOTIDE SEQUENCE [LARGE SCALE GENOMIC DNA]</scope>
    <source>
        <strain evidence="8 9">DSM 21226</strain>
    </source>
</reference>
<accession>A0A7Y9QZU5</accession>
<evidence type="ECO:0000256" key="3">
    <source>
        <dbReference type="ARBA" id="ARBA00022452"/>
    </source>
</evidence>
<protein>
    <recommendedName>
        <fullName evidence="7">Protein CyaE</fullName>
    </recommendedName>
</protein>
<keyword evidence="9" id="KW-1185">Reference proteome</keyword>
<dbReference type="InterPro" id="IPR003423">
    <property type="entry name" value="OMP_efflux"/>
</dbReference>
<dbReference type="SUPFAM" id="SSF56954">
    <property type="entry name" value="Outer membrane efflux proteins (OEP)"/>
    <property type="match status" value="1"/>
</dbReference>
<evidence type="ECO:0000256" key="6">
    <source>
        <dbReference type="ARBA" id="ARBA00023237"/>
    </source>
</evidence>
<dbReference type="GO" id="GO:0015562">
    <property type="term" value="F:efflux transmembrane transporter activity"/>
    <property type="evidence" value="ECO:0007669"/>
    <property type="project" value="InterPro"/>
</dbReference>
<comment type="subcellular location">
    <subcellularLocation>
        <location evidence="7">Cell outer membrane</location>
        <topology evidence="7">Peripheral membrane protein</topology>
    </subcellularLocation>
</comment>
<comment type="similarity">
    <text evidence="1 7">Belongs to the outer membrane factor (OMF) (TC 1.B.17) family.</text>
</comment>
<dbReference type="PIRSF" id="PIRSF001892">
    <property type="entry name" value="CyaE"/>
    <property type="match status" value="1"/>
</dbReference>
<dbReference type="EMBL" id="JACCFH010000001">
    <property type="protein sequence ID" value="NYG32327.1"/>
    <property type="molecule type" value="Genomic_DNA"/>
</dbReference>
<evidence type="ECO:0000256" key="7">
    <source>
        <dbReference type="PIRNR" id="PIRNR001892"/>
    </source>
</evidence>
<dbReference type="PANTHER" id="PTHR30026">
    <property type="entry name" value="OUTER MEMBRANE PROTEIN TOLC"/>
    <property type="match status" value="1"/>
</dbReference>
<dbReference type="Gene3D" id="1.20.1600.10">
    <property type="entry name" value="Outer membrane efflux proteins (OEP)"/>
    <property type="match status" value="1"/>
</dbReference>
<keyword evidence="4" id="KW-0812">Transmembrane</keyword>
<evidence type="ECO:0000256" key="5">
    <source>
        <dbReference type="ARBA" id="ARBA00023136"/>
    </source>
</evidence>
<keyword evidence="2 7" id="KW-0813">Transport</keyword>
<proteinExistence type="inferred from homology"/>
<gene>
    <name evidence="8" type="ORF">BDD16_001313</name>
</gene>
<keyword evidence="7" id="KW-0204">Cytolysis</keyword>
<evidence type="ECO:0000256" key="2">
    <source>
        <dbReference type="ARBA" id="ARBA00022448"/>
    </source>
</evidence>
<sequence>MSAEFRWSGRLRAGLYASVVWPVVSLAAPADPAATSDMAVRLENPLAVPLLFEADPRLAAPCADTPGSGQPLSLAEAMDMALCRNPQARAAWAAVKVQAGGLGEARAAYWPRLNVGVNRLFSRTVYTDGELPDEDRVGTNRSVNLTWRLYDFGAREANLGVANRLLAAAIASRDATLQKLMSAVVDSYFDAVTAQAVHRARAEAVRMARATLEATERRETLGVAAGIDVLQARAALARAQLAAQRARGEQAKSASVLAFVMGLPGTAPVQLPDDLEAPDAPVVQDLVHWLAEARARHPGIRAAQAQREAAQAKVTATRAEGWPTLEVSRSDQVYGVPGQGLGGARSRVTTYGLALSIPLFEGFARVYKVSGVQAQAEQSAANLQNVVLQVSMDVVKAHADAASALDNLQASATLVDAAQAAVGSATRRYDKGVSDILELLSTQNTLADAHQERIRCLADWHAARLKLVAAAGVLGTLD</sequence>
<keyword evidence="7" id="KW-0354">Hemolysis</keyword>
<dbReference type="GO" id="GO:0015288">
    <property type="term" value="F:porin activity"/>
    <property type="evidence" value="ECO:0007669"/>
    <property type="project" value="TreeGrafter"/>
</dbReference>
<evidence type="ECO:0000256" key="4">
    <source>
        <dbReference type="ARBA" id="ARBA00022692"/>
    </source>
</evidence>